<dbReference type="Pfam" id="PF03372">
    <property type="entry name" value="Exo_endo_phos"/>
    <property type="match status" value="1"/>
</dbReference>
<name>A0AAE0DR66_9ROSI</name>
<dbReference type="GO" id="GO:0003824">
    <property type="term" value="F:catalytic activity"/>
    <property type="evidence" value="ECO:0007669"/>
    <property type="project" value="InterPro"/>
</dbReference>
<dbReference type="Proteomes" id="UP001281410">
    <property type="component" value="Unassembled WGS sequence"/>
</dbReference>
<accession>A0AAE0DR66</accession>
<dbReference type="InterPro" id="IPR005135">
    <property type="entry name" value="Endo/exonuclease/phosphatase"/>
</dbReference>
<reference evidence="2" key="1">
    <citation type="journal article" date="2023" name="Plant J.">
        <title>Genome sequences and population genomics provide insights into the demographic history, inbreeding, and mutation load of two 'living fossil' tree species of Dipteronia.</title>
        <authorList>
            <person name="Feng Y."/>
            <person name="Comes H.P."/>
            <person name="Chen J."/>
            <person name="Zhu S."/>
            <person name="Lu R."/>
            <person name="Zhang X."/>
            <person name="Li P."/>
            <person name="Qiu J."/>
            <person name="Olsen K.M."/>
            <person name="Qiu Y."/>
        </authorList>
    </citation>
    <scope>NUCLEOTIDE SEQUENCE</scope>
    <source>
        <strain evidence="2">NBL</strain>
    </source>
</reference>
<evidence type="ECO:0000313" key="2">
    <source>
        <dbReference type="EMBL" id="KAK3183049.1"/>
    </source>
</evidence>
<organism evidence="2 3">
    <name type="scientific">Dipteronia sinensis</name>
    <dbReference type="NCBI Taxonomy" id="43782"/>
    <lineage>
        <taxon>Eukaryota</taxon>
        <taxon>Viridiplantae</taxon>
        <taxon>Streptophyta</taxon>
        <taxon>Embryophyta</taxon>
        <taxon>Tracheophyta</taxon>
        <taxon>Spermatophyta</taxon>
        <taxon>Magnoliopsida</taxon>
        <taxon>eudicotyledons</taxon>
        <taxon>Gunneridae</taxon>
        <taxon>Pentapetalae</taxon>
        <taxon>rosids</taxon>
        <taxon>malvids</taxon>
        <taxon>Sapindales</taxon>
        <taxon>Sapindaceae</taxon>
        <taxon>Hippocastanoideae</taxon>
        <taxon>Acereae</taxon>
        <taxon>Dipteronia</taxon>
    </lineage>
</organism>
<feature type="domain" description="Endonuclease/exonuclease/phosphatase" evidence="1">
    <location>
        <begin position="4"/>
        <end position="143"/>
    </location>
</feature>
<keyword evidence="3" id="KW-1185">Reference proteome</keyword>
<dbReference type="PANTHER" id="PTHR33710:SF64">
    <property type="entry name" value="ENDONUCLEASE_EXONUCLEASE_PHOSPHATASE DOMAIN-CONTAINING PROTEIN"/>
    <property type="match status" value="1"/>
</dbReference>
<proteinExistence type="predicted"/>
<dbReference type="SUPFAM" id="SSF56219">
    <property type="entry name" value="DNase I-like"/>
    <property type="match status" value="1"/>
</dbReference>
<protein>
    <recommendedName>
        <fullName evidence="1">Endonuclease/exonuclease/phosphatase domain-containing protein</fullName>
    </recommendedName>
</protein>
<gene>
    <name evidence="2" type="ORF">Dsin_030335</name>
</gene>
<dbReference type="Gene3D" id="3.60.10.10">
    <property type="entry name" value="Endonuclease/exonuclease/phosphatase"/>
    <property type="match status" value="1"/>
</dbReference>
<sequence length="170" mass="19701">MLALTWNVRGLGKAEKRRKVRNVVISLKPTVFFRQESKLGVFESRTIRSLGGILLTRGDFNTVLSALERKCGDFNNWSARAFNNFILKAKMMDIPLRGVNYTWSNNKENGTWARLDRFLVSPILLIWFLNMEQTGLPRTISDHSTLTLGSSKDYWGPRPFKFNNEWLEDK</sequence>
<evidence type="ECO:0000259" key="1">
    <source>
        <dbReference type="Pfam" id="PF03372"/>
    </source>
</evidence>
<dbReference type="EMBL" id="JANJYJ010000010">
    <property type="protein sequence ID" value="KAK3183049.1"/>
    <property type="molecule type" value="Genomic_DNA"/>
</dbReference>
<dbReference type="PANTHER" id="PTHR33710">
    <property type="entry name" value="BNAC02G09200D PROTEIN"/>
    <property type="match status" value="1"/>
</dbReference>
<evidence type="ECO:0000313" key="3">
    <source>
        <dbReference type="Proteomes" id="UP001281410"/>
    </source>
</evidence>
<dbReference type="AlphaFoldDB" id="A0AAE0DR66"/>
<comment type="caution">
    <text evidence="2">The sequence shown here is derived from an EMBL/GenBank/DDBJ whole genome shotgun (WGS) entry which is preliminary data.</text>
</comment>
<dbReference type="InterPro" id="IPR036691">
    <property type="entry name" value="Endo/exonu/phosph_ase_sf"/>
</dbReference>